<accession>A0ABC8RXI7</accession>
<name>A0ABC8RXI7_9AQUA</name>
<organism evidence="2 3">
    <name type="scientific">Ilex paraguariensis</name>
    <name type="common">yerba mate</name>
    <dbReference type="NCBI Taxonomy" id="185542"/>
    <lineage>
        <taxon>Eukaryota</taxon>
        <taxon>Viridiplantae</taxon>
        <taxon>Streptophyta</taxon>
        <taxon>Embryophyta</taxon>
        <taxon>Tracheophyta</taxon>
        <taxon>Spermatophyta</taxon>
        <taxon>Magnoliopsida</taxon>
        <taxon>eudicotyledons</taxon>
        <taxon>Gunneridae</taxon>
        <taxon>Pentapetalae</taxon>
        <taxon>asterids</taxon>
        <taxon>campanulids</taxon>
        <taxon>Aquifoliales</taxon>
        <taxon>Aquifoliaceae</taxon>
        <taxon>Ilex</taxon>
    </lineage>
</organism>
<keyword evidence="1" id="KW-0812">Transmembrane</keyword>
<dbReference type="AlphaFoldDB" id="A0ABC8RXI7"/>
<evidence type="ECO:0000313" key="2">
    <source>
        <dbReference type="EMBL" id="CAK9148275.1"/>
    </source>
</evidence>
<keyword evidence="1" id="KW-0472">Membrane</keyword>
<dbReference type="Proteomes" id="UP001642360">
    <property type="component" value="Unassembled WGS sequence"/>
</dbReference>
<dbReference type="EMBL" id="CAUOFW020001726">
    <property type="protein sequence ID" value="CAK9148275.1"/>
    <property type="molecule type" value="Genomic_DNA"/>
</dbReference>
<evidence type="ECO:0000256" key="1">
    <source>
        <dbReference type="SAM" id="Phobius"/>
    </source>
</evidence>
<keyword evidence="3" id="KW-1185">Reference proteome</keyword>
<keyword evidence="1" id="KW-1133">Transmembrane helix</keyword>
<comment type="caution">
    <text evidence="2">The sequence shown here is derived from an EMBL/GenBank/DDBJ whole genome shotgun (WGS) entry which is preliminary data.</text>
</comment>
<sequence>MVNETCYRLFKFVVVIDHPQPQSRRRLQPSSLVWPESLRLPYPRAQRKRKEEEMSVATSLGRFHSPFLCSPLKLSSSLPCKSARNHRSPASYPCVRALDLDLNTVVAITVGVVSIAVGVGIPVFYETQIDNAAKRDNTQPCFPCDGSGARK</sequence>
<feature type="transmembrane region" description="Helical" evidence="1">
    <location>
        <begin position="105"/>
        <end position="125"/>
    </location>
</feature>
<proteinExistence type="predicted"/>
<gene>
    <name evidence="2" type="ORF">ILEXP_LOCUS16207</name>
</gene>
<reference evidence="2 3" key="1">
    <citation type="submission" date="2024-02" db="EMBL/GenBank/DDBJ databases">
        <authorList>
            <person name="Vignale AGUSTIN F."/>
            <person name="Sosa J E."/>
            <person name="Modenutti C."/>
        </authorList>
    </citation>
    <scope>NUCLEOTIDE SEQUENCE [LARGE SCALE GENOMIC DNA]</scope>
</reference>
<evidence type="ECO:0000313" key="3">
    <source>
        <dbReference type="Proteomes" id="UP001642360"/>
    </source>
</evidence>
<protein>
    <submittedName>
        <fullName evidence="2">Uncharacterized protein</fullName>
    </submittedName>
</protein>